<protein>
    <submittedName>
        <fullName evidence="4">Uncharacterized protein</fullName>
    </submittedName>
</protein>
<dbReference type="InterPro" id="IPR005202">
    <property type="entry name" value="TF_GRAS"/>
</dbReference>
<keyword evidence="5" id="KW-1185">Reference proteome</keyword>
<dbReference type="EMBL" id="JAGKQM010000017">
    <property type="protein sequence ID" value="KAH0867741.1"/>
    <property type="molecule type" value="Genomic_DNA"/>
</dbReference>
<dbReference type="Proteomes" id="UP000824890">
    <property type="component" value="Unassembled WGS sequence"/>
</dbReference>
<comment type="similarity">
    <text evidence="3">Belongs to the GRAS family.</text>
</comment>
<evidence type="ECO:0000313" key="4">
    <source>
        <dbReference type="EMBL" id="KAH0867741.1"/>
    </source>
</evidence>
<keyword evidence="1" id="KW-0805">Transcription regulation</keyword>
<keyword evidence="2" id="KW-0804">Transcription</keyword>
<feature type="region of interest" description="SAW" evidence="3">
    <location>
        <begin position="178"/>
        <end position="252"/>
    </location>
</feature>
<feature type="non-terminal residue" evidence="4">
    <location>
        <position position="1"/>
    </location>
</feature>
<dbReference type="PROSITE" id="PS50985">
    <property type="entry name" value="GRAS"/>
    <property type="match status" value="1"/>
</dbReference>
<organism evidence="4 5">
    <name type="scientific">Brassica napus</name>
    <name type="common">Rape</name>
    <dbReference type="NCBI Taxonomy" id="3708"/>
    <lineage>
        <taxon>Eukaryota</taxon>
        <taxon>Viridiplantae</taxon>
        <taxon>Streptophyta</taxon>
        <taxon>Embryophyta</taxon>
        <taxon>Tracheophyta</taxon>
        <taxon>Spermatophyta</taxon>
        <taxon>Magnoliopsida</taxon>
        <taxon>eudicotyledons</taxon>
        <taxon>Gunneridae</taxon>
        <taxon>Pentapetalae</taxon>
        <taxon>rosids</taxon>
        <taxon>malvids</taxon>
        <taxon>Brassicales</taxon>
        <taxon>Brassicaceae</taxon>
        <taxon>Brassiceae</taxon>
        <taxon>Brassica</taxon>
    </lineage>
</organism>
<evidence type="ECO:0000256" key="2">
    <source>
        <dbReference type="ARBA" id="ARBA00023163"/>
    </source>
</evidence>
<accession>A0ABQ7YHN7</accession>
<dbReference type="Pfam" id="PF03514">
    <property type="entry name" value="GRAS"/>
    <property type="match status" value="1"/>
</dbReference>
<evidence type="ECO:0000256" key="1">
    <source>
        <dbReference type="ARBA" id="ARBA00023015"/>
    </source>
</evidence>
<comment type="caution">
    <text evidence="3">Lacks conserved residue(s) required for the propagation of feature annotation.</text>
</comment>
<reference evidence="4 5" key="1">
    <citation type="submission" date="2021-05" db="EMBL/GenBank/DDBJ databases">
        <title>Genome Assembly of Synthetic Allotetraploid Brassica napus Reveals Homoeologous Exchanges between Subgenomes.</title>
        <authorList>
            <person name="Davis J.T."/>
        </authorList>
    </citation>
    <scope>NUCLEOTIDE SEQUENCE [LARGE SCALE GENOMIC DNA]</scope>
    <source>
        <strain evidence="5">cv. Da-Ae</strain>
        <tissue evidence="4">Seedling</tissue>
    </source>
</reference>
<name>A0ABQ7YHN7_BRANA</name>
<gene>
    <name evidence="4" type="ORF">HID58_074763</name>
</gene>
<sequence>CKRREQNLREVEAIMLQPLPEIAESINDSVNYEHSIWPGDTDDLMLIVDAISRGDLKWVLVACAKAISENNLLLAQWCIGELRRMVSISGEPIQRLGAYMLEGLVARLAATGSSIYKSLQSREPESYDFLSYVYLLHETLSYYTAMFESIDVILPRNHKERINVEQHCLASDVVNIIACEGAERIERHELLGKWKSRFSMAGFVPYPLSSVVSATIRALLKDYNNGYGIEERDGALCLGWMDRILVSSCAWK</sequence>
<proteinExistence type="inferred from homology"/>
<comment type="caution">
    <text evidence="4">The sequence shown here is derived from an EMBL/GenBank/DDBJ whole genome shotgun (WGS) entry which is preliminary data.</text>
</comment>
<evidence type="ECO:0000313" key="5">
    <source>
        <dbReference type="Proteomes" id="UP000824890"/>
    </source>
</evidence>
<evidence type="ECO:0000256" key="3">
    <source>
        <dbReference type="PROSITE-ProRule" id="PRU01191"/>
    </source>
</evidence>
<dbReference type="PANTHER" id="PTHR31636">
    <property type="entry name" value="OSJNBA0084A10.13 PROTEIN-RELATED"/>
    <property type="match status" value="1"/>
</dbReference>